<dbReference type="SUPFAM" id="SSF51604">
    <property type="entry name" value="Enolase C-terminal domain-like"/>
    <property type="match status" value="1"/>
</dbReference>
<gene>
    <name evidence="2" type="ORF">CLV78_10614</name>
</gene>
<proteinExistence type="predicted"/>
<evidence type="ECO:0000313" key="3">
    <source>
        <dbReference type="Proteomes" id="UP000239480"/>
    </source>
</evidence>
<feature type="domain" description="Enolase C-terminal" evidence="1">
    <location>
        <begin position="7"/>
        <end position="82"/>
    </location>
</feature>
<evidence type="ECO:0000259" key="1">
    <source>
        <dbReference type="Pfam" id="PF13378"/>
    </source>
</evidence>
<dbReference type="Gene3D" id="3.20.20.120">
    <property type="entry name" value="Enolase-like C-terminal domain"/>
    <property type="match status" value="1"/>
</dbReference>
<dbReference type="OrthoDB" id="9802699at2"/>
<comment type="caution">
    <text evidence="2">The sequence shown here is derived from an EMBL/GenBank/DDBJ whole genome shotgun (WGS) entry which is preliminary data.</text>
</comment>
<protein>
    <submittedName>
        <fullName evidence="2">Enolase-like protein</fullName>
    </submittedName>
</protein>
<name>A0A2T0RMQ8_9RHOB</name>
<dbReference type="Proteomes" id="UP000239480">
    <property type="component" value="Unassembled WGS sequence"/>
</dbReference>
<keyword evidence="3" id="KW-1185">Reference proteome</keyword>
<dbReference type="InterPro" id="IPR029065">
    <property type="entry name" value="Enolase_C-like"/>
</dbReference>
<dbReference type="InterPro" id="IPR036849">
    <property type="entry name" value="Enolase-like_C_sf"/>
</dbReference>
<dbReference type="Pfam" id="PF13378">
    <property type="entry name" value="MR_MLE_C"/>
    <property type="match status" value="1"/>
</dbReference>
<sequence>MLALFHFHFTPVINHDWGSAVAVATNLQLLATVPPLPEFDTTENRFRDGLLADPLDIQGQMARKGRVDIPTGPGLGVEPDRDFIARYEVA</sequence>
<organism evidence="2 3">
    <name type="scientific">Aliiruegeria haliotis</name>
    <dbReference type="NCBI Taxonomy" id="1280846"/>
    <lineage>
        <taxon>Bacteria</taxon>
        <taxon>Pseudomonadati</taxon>
        <taxon>Pseudomonadota</taxon>
        <taxon>Alphaproteobacteria</taxon>
        <taxon>Rhodobacterales</taxon>
        <taxon>Roseobacteraceae</taxon>
        <taxon>Aliiruegeria</taxon>
    </lineage>
</organism>
<accession>A0A2T0RMQ8</accession>
<dbReference type="AlphaFoldDB" id="A0A2T0RMQ8"/>
<evidence type="ECO:0000313" key="2">
    <source>
        <dbReference type="EMBL" id="PRY22474.1"/>
    </source>
</evidence>
<reference evidence="2 3" key="1">
    <citation type="submission" date="2018-03" db="EMBL/GenBank/DDBJ databases">
        <title>Genomic Encyclopedia of Archaeal and Bacterial Type Strains, Phase II (KMG-II): from individual species to whole genera.</title>
        <authorList>
            <person name="Goeker M."/>
        </authorList>
    </citation>
    <scope>NUCLEOTIDE SEQUENCE [LARGE SCALE GENOMIC DNA]</scope>
    <source>
        <strain evidence="2 3">DSM 29328</strain>
    </source>
</reference>
<dbReference type="RefSeq" id="WP_106205562.1">
    <property type="nucleotide sequence ID" value="NZ_PVTD01000006.1"/>
</dbReference>
<dbReference type="EMBL" id="PVTD01000006">
    <property type="protein sequence ID" value="PRY22474.1"/>
    <property type="molecule type" value="Genomic_DNA"/>
</dbReference>